<dbReference type="PANTHER" id="PTHR30308:SF2">
    <property type="entry name" value="SSRA-BINDING PROTEIN"/>
    <property type="match status" value="1"/>
</dbReference>
<dbReference type="EMBL" id="CP097762">
    <property type="protein sequence ID" value="URJ25027.1"/>
    <property type="molecule type" value="Genomic_DNA"/>
</dbReference>
<dbReference type="SUPFAM" id="SSF74982">
    <property type="entry name" value="Small protein B (SmpB)"/>
    <property type="match status" value="1"/>
</dbReference>
<dbReference type="InterPro" id="IPR020081">
    <property type="entry name" value="SsrA-bd_prot_CS"/>
</dbReference>
<proteinExistence type="inferred from homology"/>
<comment type="subcellular location">
    <subcellularLocation>
        <location evidence="3">Cytoplasm</location>
    </subcellularLocation>
    <text evidence="3">The tmRNA-SmpB complex associates with stalled 70S ribosomes.</text>
</comment>
<keyword evidence="2 3" id="KW-0694">RNA-binding</keyword>
<dbReference type="Gene3D" id="2.40.280.10">
    <property type="match status" value="1"/>
</dbReference>
<dbReference type="HAMAP" id="MF_00023">
    <property type="entry name" value="SmpB"/>
    <property type="match status" value="1"/>
</dbReference>
<evidence type="ECO:0000313" key="4">
    <source>
        <dbReference type="EMBL" id="URJ25027.1"/>
    </source>
</evidence>
<dbReference type="CDD" id="cd09294">
    <property type="entry name" value="SmpB"/>
    <property type="match status" value="1"/>
</dbReference>
<dbReference type="NCBIfam" id="TIGR00086">
    <property type="entry name" value="smpB"/>
    <property type="match status" value="1"/>
</dbReference>
<dbReference type="Proteomes" id="UP001056834">
    <property type="component" value="Chromosome"/>
</dbReference>
<dbReference type="RefSeq" id="WP_250223158.1">
    <property type="nucleotide sequence ID" value="NZ_CP097762.1"/>
</dbReference>
<dbReference type="NCBIfam" id="NF003843">
    <property type="entry name" value="PRK05422.1"/>
    <property type="match status" value="1"/>
</dbReference>
<keyword evidence="1 3" id="KW-0963">Cytoplasm</keyword>
<comment type="similarity">
    <text evidence="3">Belongs to the SmpB family.</text>
</comment>
<evidence type="ECO:0000256" key="1">
    <source>
        <dbReference type="ARBA" id="ARBA00022490"/>
    </source>
</evidence>
<sequence>MNRLILKKITQNTRIYHKYFIEKKIESGIALLGWEVKSARFNRVAIDNCYVSVCNAEAYVYNAVFQSNKIQYDNGIYNTIRVRKLLLKKHEILFLMEKVAQQGYTVVVLDLYWKNSWIKLTIGIAKGKKQHDKRNAIIMQDWNREKMRIMKYKYVK</sequence>
<dbReference type="PANTHER" id="PTHR30308">
    <property type="entry name" value="TMRNA-BINDING COMPONENT OF TRANS-TRANSLATION TAGGING COMPLEX"/>
    <property type="match status" value="1"/>
</dbReference>
<dbReference type="InterPro" id="IPR023620">
    <property type="entry name" value="SmpB"/>
</dbReference>
<evidence type="ECO:0000313" key="5">
    <source>
        <dbReference type="Proteomes" id="UP001056834"/>
    </source>
</evidence>
<dbReference type="InterPro" id="IPR000037">
    <property type="entry name" value="SsrA-bd_prot"/>
</dbReference>
<protein>
    <recommendedName>
        <fullName evidence="3">SsrA-binding protein</fullName>
    </recommendedName>
    <alternativeName>
        <fullName evidence="3">Small protein B</fullName>
    </alternativeName>
</protein>
<organism evidence="4 5">
    <name type="scientific">Candidatus Blochmannia ocreatus</name>
    <name type="common">nom. nud.</name>
    <dbReference type="NCBI Taxonomy" id="251538"/>
    <lineage>
        <taxon>Bacteria</taxon>
        <taxon>Pseudomonadati</taxon>
        <taxon>Pseudomonadota</taxon>
        <taxon>Gammaproteobacteria</taxon>
        <taxon>Enterobacterales</taxon>
        <taxon>Enterobacteriaceae</taxon>
        <taxon>ant endosymbionts</taxon>
        <taxon>Candidatus Blochmanniella</taxon>
    </lineage>
</organism>
<name>A0ABY4SUK3_9ENTR</name>
<accession>A0ABY4SUK3</accession>
<keyword evidence="5" id="KW-1185">Reference proteome</keyword>
<dbReference type="PROSITE" id="PS01317">
    <property type="entry name" value="SSRP"/>
    <property type="match status" value="1"/>
</dbReference>
<evidence type="ECO:0000256" key="3">
    <source>
        <dbReference type="HAMAP-Rule" id="MF_00023"/>
    </source>
</evidence>
<gene>
    <name evidence="3 4" type="primary">smpB</name>
    <name evidence="4" type="ORF">M9405_02675</name>
</gene>
<reference evidence="4" key="1">
    <citation type="submission" date="2022-05" db="EMBL/GenBank/DDBJ databases">
        <title>Impact of host demography and evolutionary history on endosymbiont molecular evolution: a test in carpenter ants (Genus Camponotus) and their Blochmannia endosymbionts.</title>
        <authorList>
            <person name="Manthey J.D."/>
            <person name="Giron J.C."/>
            <person name="Hruska J.P."/>
        </authorList>
    </citation>
    <scope>NUCLEOTIDE SEQUENCE</scope>
    <source>
        <strain evidence="4">C-006</strain>
    </source>
</reference>
<comment type="function">
    <text evidence="3">Required for rescue of stalled ribosomes mediated by trans-translation. Binds to transfer-messenger RNA (tmRNA), required for stable association of tmRNA with ribosomes. tmRNA and SmpB together mimic tRNA shape, replacing the anticodon stem-loop with SmpB. tmRNA is encoded by the ssrA gene; the 2 termini fold to resemble tRNA(Ala) and it encodes a 'tag peptide', a short internal open reading frame. During trans-translation Ala-aminoacylated tmRNA acts like a tRNA, entering the A-site of stalled ribosomes, displacing the stalled mRNA. The ribosome then switches to translate the ORF on the tmRNA; the nascent peptide is terminated with the 'tag peptide' encoded by the tmRNA and targeted for degradation. The ribosome is freed to recommence translation, which seems to be the essential function of trans-translation.</text>
</comment>
<evidence type="ECO:0000256" key="2">
    <source>
        <dbReference type="ARBA" id="ARBA00022884"/>
    </source>
</evidence>
<dbReference type="Pfam" id="PF01668">
    <property type="entry name" value="SmpB"/>
    <property type="match status" value="1"/>
</dbReference>